<dbReference type="EMBL" id="JBCEZU010000111">
    <property type="protein sequence ID" value="KAK9529624.1"/>
    <property type="molecule type" value="Genomic_DNA"/>
</dbReference>
<evidence type="ECO:0000313" key="1">
    <source>
        <dbReference type="EMBL" id="KAK9529624.1"/>
    </source>
</evidence>
<evidence type="ECO:0000313" key="2">
    <source>
        <dbReference type="Proteomes" id="UP001488805"/>
    </source>
</evidence>
<evidence type="ECO:0008006" key="3">
    <source>
        <dbReference type="Google" id="ProtNLM"/>
    </source>
</evidence>
<name>A0AAW1F4F8_ZOAVI</name>
<sequence>MGNQLSREQMEKNELDHFTKAVREGPNLTVDKGIVMFTSLSASDDLRQHYEARKMEAGDHAADFIKSLADKLAGLTPAPALAGLGALILAIFIDSAFSVTKESTKDALRSVFADEKALEVWDQIDECLKRCAMHLHDNDELTGDLQRIEDRLSLALTKLKNSMVRDGHMSSSALKAWVNGAAFHVQMLIHLVRLGGIETCNPVESLLSIYQRDLETLFTKHKELIREKCYIAVMHLSCAYFCGEDSMNIQLFFPTNKYHEIYYDKRYGGQKVEIQQYFMDVSQNLQELVEQTGSFNVQ</sequence>
<proteinExistence type="predicted"/>
<reference evidence="1 2" key="1">
    <citation type="journal article" date="2024" name="Genome Biol. Evol.">
        <title>Chromosome-level genome assembly of the viviparous eelpout Zoarces viviparus.</title>
        <authorList>
            <person name="Fuhrmann N."/>
            <person name="Brasseur M.V."/>
            <person name="Bakowski C.E."/>
            <person name="Podsiadlowski L."/>
            <person name="Prost S."/>
            <person name="Krehenwinkel H."/>
            <person name="Mayer C."/>
        </authorList>
    </citation>
    <scope>NUCLEOTIDE SEQUENCE [LARGE SCALE GENOMIC DNA]</scope>
    <source>
        <strain evidence="1">NO-MEL_2022_Ind0_liver</strain>
    </source>
</reference>
<accession>A0AAW1F4F8</accession>
<dbReference type="AlphaFoldDB" id="A0AAW1F4F8"/>
<dbReference type="Proteomes" id="UP001488805">
    <property type="component" value="Unassembled WGS sequence"/>
</dbReference>
<organism evidence="1 2">
    <name type="scientific">Zoarces viviparus</name>
    <name type="common">Viviparous eelpout</name>
    <name type="synonym">Blennius viviparus</name>
    <dbReference type="NCBI Taxonomy" id="48416"/>
    <lineage>
        <taxon>Eukaryota</taxon>
        <taxon>Metazoa</taxon>
        <taxon>Chordata</taxon>
        <taxon>Craniata</taxon>
        <taxon>Vertebrata</taxon>
        <taxon>Euteleostomi</taxon>
        <taxon>Actinopterygii</taxon>
        <taxon>Neopterygii</taxon>
        <taxon>Teleostei</taxon>
        <taxon>Neoteleostei</taxon>
        <taxon>Acanthomorphata</taxon>
        <taxon>Eupercaria</taxon>
        <taxon>Perciformes</taxon>
        <taxon>Cottioidei</taxon>
        <taxon>Zoarcales</taxon>
        <taxon>Zoarcidae</taxon>
        <taxon>Zoarcinae</taxon>
        <taxon>Zoarces</taxon>
    </lineage>
</organism>
<comment type="caution">
    <text evidence="1">The sequence shown here is derived from an EMBL/GenBank/DDBJ whole genome shotgun (WGS) entry which is preliminary data.</text>
</comment>
<gene>
    <name evidence="1" type="ORF">VZT92_013704</name>
</gene>
<keyword evidence="2" id="KW-1185">Reference proteome</keyword>
<protein>
    <recommendedName>
        <fullName evidence="3">Glycolipid transfer protein domain-containing protein</fullName>
    </recommendedName>
</protein>